<dbReference type="InterPro" id="IPR013083">
    <property type="entry name" value="Znf_RING/FYVE/PHD"/>
</dbReference>
<keyword evidence="11 14" id="KW-0129">CBS domain</keyword>
<keyword evidence="8" id="KW-0862">Zinc</keyword>
<dbReference type="Pfam" id="PF00654">
    <property type="entry name" value="Voltage_CLC"/>
    <property type="match status" value="1"/>
</dbReference>
<evidence type="ECO:0000256" key="13">
    <source>
        <dbReference type="ARBA" id="ARBA00023214"/>
    </source>
</evidence>
<dbReference type="InterPro" id="IPR001807">
    <property type="entry name" value="ClC"/>
</dbReference>
<keyword evidence="20" id="KW-1185">Reference proteome</keyword>
<evidence type="ECO:0000256" key="14">
    <source>
        <dbReference type="PROSITE-ProRule" id="PRU00703"/>
    </source>
</evidence>
<dbReference type="SUPFAM" id="SSF57850">
    <property type="entry name" value="RING/U-box"/>
    <property type="match status" value="1"/>
</dbReference>
<evidence type="ECO:0000256" key="6">
    <source>
        <dbReference type="ARBA" id="ARBA00022737"/>
    </source>
</evidence>
<dbReference type="PROSITE" id="PS51371">
    <property type="entry name" value="CBS"/>
    <property type="match status" value="2"/>
</dbReference>
<evidence type="ECO:0000256" key="12">
    <source>
        <dbReference type="ARBA" id="ARBA00023136"/>
    </source>
</evidence>
<dbReference type="InterPro" id="IPR046342">
    <property type="entry name" value="CBS_dom_sf"/>
</dbReference>
<feature type="region of interest" description="Disordered" evidence="16">
    <location>
        <begin position="1"/>
        <end position="30"/>
    </location>
</feature>
<protein>
    <recommendedName>
        <fullName evidence="15">Chloride channel protein</fullName>
    </recommendedName>
</protein>
<evidence type="ECO:0000256" key="10">
    <source>
        <dbReference type="ARBA" id="ARBA00023065"/>
    </source>
</evidence>
<dbReference type="AlphaFoldDB" id="A0AAW1PH49"/>
<evidence type="ECO:0000256" key="4">
    <source>
        <dbReference type="ARBA" id="ARBA00022692"/>
    </source>
</evidence>
<keyword evidence="13 15" id="KW-0868">Chloride</keyword>
<feature type="domain" description="CBS" evidence="18">
    <location>
        <begin position="785"/>
        <end position="850"/>
    </location>
</feature>
<keyword evidence="4 15" id="KW-0812">Transmembrane</keyword>
<gene>
    <name evidence="19" type="ORF">WJX72_004634</name>
</gene>
<dbReference type="PANTHER" id="PTHR11689:SF161">
    <property type="entry name" value="CHLORIDE CHANNEL PROTEIN"/>
    <property type="match status" value="1"/>
</dbReference>
<feature type="transmembrane region" description="Helical" evidence="15">
    <location>
        <begin position="249"/>
        <end position="269"/>
    </location>
</feature>
<keyword evidence="10 15" id="KW-0406">Ion transport</keyword>
<dbReference type="Proteomes" id="UP001489004">
    <property type="component" value="Unassembled WGS sequence"/>
</dbReference>
<accession>A0AAW1PH49</accession>
<feature type="transmembrane region" description="Helical" evidence="15">
    <location>
        <begin position="729"/>
        <end position="746"/>
    </location>
</feature>
<dbReference type="GO" id="GO:0008270">
    <property type="term" value="F:zinc ion binding"/>
    <property type="evidence" value="ECO:0007669"/>
    <property type="project" value="UniProtKB-KW"/>
</dbReference>
<evidence type="ECO:0000256" key="8">
    <source>
        <dbReference type="ARBA" id="ARBA00022833"/>
    </source>
</evidence>
<evidence type="ECO:0000256" key="7">
    <source>
        <dbReference type="ARBA" id="ARBA00022771"/>
    </source>
</evidence>
<keyword evidence="6" id="KW-0677">Repeat</keyword>
<evidence type="ECO:0000256" key="2">
    <source>
        <dbReference type="ARBA" id="ARBA00009476"/>
    </source>
</evidence>
<name>A0AAW1PH49_9CHLO</name>
<feature type="transmembrane region" description="Helical" evidence="15">
    <location>
        <begin position="697"/>
        <end position="723"/>
    </location>
</feature>
<evidence type="ECO:0000256" key="5">
    <source>
        <dbReference type="ARBA" id="ARBA00022723"/>
    </source>
</evidence>
<reference evidence="19 20" key="1">
    <citation type="journal article" date="2024" name="Nat. Commun.">
        <title>Phylogenomics reveals the evolutionary origins of lichenization in chlorophyte algae.</title>
        <authorList>
            <person name="Puginier C."/>
            <person name="Libourel C."/>
            <person name="Otte J."/>
            <person name="Skaloud P."/>
            <person name="Haon M."/>
            <person name="Grisel S."/>
            <person name="Petersen M."/>
            <person name="Berrin J.G."/>
            <person name="Delaux P.M."/>
            <person name="Dal Grande F."/>
            <person name="Keller J."/>
        </authorList>
    </citation>
    <scope>NUCLEOTIDE SEQUENCE [LARGE SCALE GENOMIC DNA]</scope>
    <source>
        <strain evidence="19 20">SAG 2043</strain>
    </source>
</reference>
<evidence type="ECO:0000259" key="17">
    <source>
        <dbReference type="PROSITE" id="PS51292"/>
    </source>
</evidence>
<evidence type="ECO:0000313" key="20">
    <source>
        <dbReference type="Proteomes" id="UP001489004"/>
    </source>
</evidence>
<keyword evidence="7" id="KW-0863">Zinc-finger</keyword>
<dbReference type="Gene3D" id="1.10.3080.10">
    <property type="entry name" value="Clc chloride channel"/>
    <property type="match status" value="1"/>
</dbReference>
<dbReference type="CDD" id="cd16495">
    <property type="entry name" value="RING_CH-C4HC3_MARCH"/>
    <property type="match status" value="1"/>
</dbReference>
<feature type="transmembrane region" description="Helical" evidence="15">
    <location>
        <begin position="422"/>
        <end position="445"/>
    </location>
</feature>
<evidence type="ECO:0000259" key="18">
    <source>
        <dbReference type="PROSITE" id="PS51371"/>
    </source>
</evidence>
<feature type="domain" description="RING-CH-type" evidence="17">
    <location>
        <begin position="33"/>
        <end position="93"/>
    </location>
</feature>
<dbReference type="InterPro" id="IPR014743">
    <property type="entry name" value="Cl-channel_core"/>
</dbReference>
<feature type="compositionally biased region" description="Basic and acidic residues" evidence="16">
    <location>
        <begin position="21"/>
        <end position="30"/>
    </location>
</feature>
<dbReference type="Pfam" id="PF12906">
    <property type="entry name" value="RINGv"/>
    <property type="match status" value="1"/>
</dbReference>
<dbReference type="PROSITE" id="PS51292">
    <property type="entry name" value="ZF_RING_CH"/>
    <property type="match status" value="1"/>
</dbReference>
<organism evidence="19 20">
    <name type="scientific">[Myrmecia] bisecta</name>
    <dbReference type="NCBI Taxonomy" id="41462"/>
    <lineage>
        <taxon>Eukaryota</taxon>
        <taxon>Viridiplantae</taxon>
        <taxon>Chlorophyta</taxon>
        <taxon>core chlorophytes</taxon>
        <taxon>Trebouxiophyceae</taxon>
        <taxon>Trebouxiales</taxon>
        <taxon>Trebouxiaceae</taxon>
        <taxon>Myrmecia</taxon>
    </lineage>
</organism>
<dbReference type="Gene3D" id="3.30.40.10">
    <property type="entry name" value="Zinc/RING finger domain, C3HC4 (zinc finger)"/>
    <property type="match status" value="1"/>
</dbReference>
<evidence type="ECO:0000313" key="19">
    <source>
        <dbReference type="EMBL" id="KAK9812846.1"/>
    </source>
</evidence>
<dbReference type="PANTHER" id="PTHR11689">
    <property type="entry name" value="CHLORIDE CHANNEL PROTEIN CLC FAMILY MEMBER"/>
    <property type="match status" value="1"/>
</dbReference>
<dbReference type="Gene3D" id="3.10.580.10">
    <property type="entry name" value="CBS-domain"/>
    <property type="match status" value="1"/>
</dbReference>
<evidence type="ECO:0000256" key="11">
    <source>
        <dbReference type="ARBA" id="ARBA00023122"/>
    </source>
</evidence>
<keyword evidence="9 15" id="KW-1133">Transmembrane helix</keyword>
<keyword evidence="12 15" id="KW-0472">Membrane</keyword>
<dbReference type="SMART" id="SM00116">
    <property type="entry name" value="CBS"/>
    <property type="match status" value="2"/>
</dbReference>
<evidence type="ECO:0000256" key="3">
    <source>
        <dbReference type="ARBA" id="ARBA00022448"/>
    </source>
</evidence>
<dbReference type="SUPFAM" id="SSF81340">
    <property type="entry name" value="Clc chloride channel"/>
    <property type="match status" value="1"/>
</dbReference>
<feature type="transmembrane region" description="Helical" evidence="15">
    <location>
        <begin position="666"/>
        <end position="685"/>
    </location>
</feature>
<feature type="transmembrane region" description="Helical" evidence="15">
    <location>
        <begin position="290"/>
        <end position="309"/>
    </location>
</feature>
<dbReference type="CDD" id="cd04591">
    <property type="entry name" value="CBS_pair_voltage-gated_CLC_euk_bac"/>
    <property type="match status" value="1"/>
</dbReference>
<feature type="transmembrane region" description="Helical" evidence="15">
    <location>
        <begin position="498"/>
        <end position="519"/>
    </location>
</feature>
<sequence length="1050" mass="114317">MGEGRADYSIAVSEEEASASDESRGAEAVDVDGKDAGLPECRICYMADNSERMVAACGCQGSLKYTHLGCLQLWTEEQGSSKCEICQQEYRPELLPQLKDAVERGQQRLQDSGGVHTVEVARYNAELQAQYRRSDRPSRNSMQGQWELLAVESACAGSSALPGCPMEAPPAQDLLLGKAPEPAGRSKRSWACRLFQKQQAPELENESLDFDQVQNRVSQARSNRQTKRRHFYGYTGHTLAKFAITASTGILTGLVAAGLAGATEVLILHRKAWLVSIIRMGPASAWPPTGLLHAYGFHIAYSITLLLLAGCLVQFWAPAAAGGGVSQVMAYLNGSDVPDLLRLRTLVAKLIGTICGVASNMAVGPEAPMVHVGAGIASVISYMQGGALLRCCWWVKERRRTGGLTLTETQGRLHSDADHREFISAGAAAGLAAAFGAPIGGVLFSMEEACSYWSARVLWRCLLAAAMATFTLAQLHPRSQAGLLSFDGRRDTMDNVDWLWQGPFFVVVSVLAGLLGALFNLLRKWLWRVRASRKAHLLRLLEVVGLAIITITTIFLLSWHFGRCVKIPDEWAEVEYGFAFNCPEGQYNDLATQLMSIPAETIRHIFAMNVDSPSSNPVLAHSHPWNTGCSATVPCRFTMRSLGITSVAYLVLMAAASGLAVPGGLFMPSIMVGSSFGAMCGLLLLRWLPVGWNVQPGVYAVVAGTAVLAGVFRSSISLVVIVVEGTRGIDFTFGVIIAVVCANWVAHHIHRDGVYESELERDGTVFFLRSEPPHALRYTTARRIMATNVVTFNEVESLTRVVEVLRGCAHNGFPVYSMDRETEERSGRLEGLILRSQLLVLLQNGIFCDAQGIPATHSSVAAEKLEAQLDAQMRSFYRVNHMHRRSRASQPDVVEHLVALQAGRLHQPAGSTRQAASDCVDSAERGQAGVAAPSIEGLYLDLRPYMHRAPLTVRPECAGPRLHEIFYSLGLRHLCVVDGRNTVVGMITRKDLDRAAGHGWWRMNSLPASIDRSQLQPRRGMSGVLQQLVASPSAFVRGFLAAPSNHSPRA</sequence>
<comment type="caution">
    <text evidence="19">The sequence shown here is derived from an EMBL/GenBank/DDBJ whole genome shotgun (WGS) entry which is preliminary data.</text>
</comment>
<feature type="transmembrane region" description="Helical" evidence="15">
    <location>
        <begin position="642"/>
        <end position="660"/>
    </location>
</feature>
<dbReference type="InterPro" id="IPR051280">
    <property type="entry name" value="Cl-channel/antiporter"/>
</dbReference>
<dbReference type="SMART" id="SM00744">
    <property type="entry name" value="RINGv"/>
    <property type="match status" value="1"/>
</dbReference>
<dbReference type="GO" id="GO:0005254">
    <property type="term" value="F:chloride channel activity"/>
    <property type="evidence" value="ECO:0007669"/>
    <property type="project" value="UniProtKB-UniRule"/>
</dbReference>
<keyword evidence="5" id="KW-0479">Metal-binding</keyword>
<feature type="domain" description="CBS" evidence="18">
    <location>
        <begin position="946"/>
        <end position="1003"/>
    </location>
</feature>
<evidence type="ECO:0000256" key="9">
    <source>
        <dbReference type="ARBA" id="ARBA00022989"/>
    </source>
</evidence>
<dbReference type="PRINTS" id="PR00762">
    <property type="entry name" value="CLCHANNEL"/>
</dbReference>
<evidence type="ECO:0000256" key="1">
    <source>
        <dbReference type="ARBA" id="ARBA00004141"/>
    </source>
</evidence>
<dbReference type="InterPro" id="IPR011016">
    <property type="entry name" value="Znf_RING-CH"/>
</dbReference>
<comment type="subcellular location">
    <subcellularLocation>
        <location evidence="1 15">Membrane</location>
        <topology evidence="1 15">Multi-pass membrane protein</topology>
    </subcellularLocation>
</comment>
<keyword evidence="3 15" id="KW-0813">Transport</keyword>
<proteinExistence type="inferred from homology"/>
<dbReference type="Pfam" id="PF00571">
    <property type="entry name" value="CBS"/>
    <property type="match status" value="2"/>
</dbReference>
<feature type="transmembrane region" description="Helical" evidence="15">
    <location>
        <begin position="457"/>
        <end position="477"/>
    </location>
</feature>
<comment type="similarity">
    <text evidence="2 15">Belongs to the chloride channel (TC 2.A.49) family.</text>
</comment>
<dbReference type="GO" id="GO:0016020">
    <property type="term" value="C:membrane"/>
    <property type="evidence" value="ECO:0007669"/>
    <property type="project" value="UniProtKB-SubCell"/>
</dbReference>
<dbReference type="InterPro" id="IPR000644">
    <property type="entry name" value="CBS_dom"/>
</dbReference>
<dbReference type="SUPFAM" id="SSF54631">
    <property type="entry name" value="CBS-domain pair"/>
    <property type="match status" value="1"/>
</dbReference>
<evidence type="ECO:0000256" key="16">
    <source>
        <dbReference type="SAM" id="MobiDB-lite"/>
    </source>
</evidence>
<evidence type="ECO:0000256" key="15">
    <source>
        <dbReference type="RuleBase" id="RU361221"/>
    </source>
</evidence>
<feature type="transmembrane region" description="Helical" evidence="15">
    <location>
        <begin position="539"/>
        <end position="559"/>
    </location>
</feature>
<dbReference type="EMBL" id="JALJOR010000008">
    <property type="protein sequence ID" value="KAK9812846.1"/>
    <property type="molecule type" value="Genomic_DNA"/>
</dbReference>